<feature type="signal peptide" evidence="1">
    <location>
        <begin position="1"/>
        <end position="22"/>
    </location>
</feature>
<dbReference type="NCBIfam" id="TIGR04183">
    <property type="entry name" value="Por_Secre_tail"/>
    <property type="match status" value="1"/>
</dbReference>
<dbReference type="InterPro" id="IPR026444">
    <property type="entry name" value="Secre_tail"/>
</dbReference>
<name>A0ABT9B797_9BACT</name>
<organism evidence="3 4">
    <name type="scientific">Hymenobacter aranciens</name>
    <dbReference type="NCBI Taxonomy" id="3063996"/>
    <lineage>
        <taxon>Bacteria</taxon>
        <taxon>Pseudomonadati</taxon>
        <taxon>Bacteroidota</taxon>
        <taxon>Cytophagia</taxon>
        <taxon>Cytophagales</taxon>
        <taxon>Hymenobacteraceae</taxon>
        <taxon>Hymenobacter</taxon>
    </lineage>
</organism>
<dbReference type="RefSeq" id="WP_305005386.1">
    <property type="nucleotide sequence ID" value="NZ_JAUQSY010000003.1"/>
</dbReference>
<sequence length="514" mass="55548">MKRFYPVLAALLLTSMAHTTSAQTTAWRPFRPGLIYTYADPQATALQLHSLRVDSSYATSGGDSVYTFNRLLRKPSSGSYGYYRSRNNLFGARLRWRPGTAEYYLEANAETVAGTAFTPTAISLRLLPRAAVGSTWQASSQPALTATLSNRGLGTGTAATDTVATITLSNGQVVKMGRQSGLIQGPQWLDIANASAGQWQAYYEPQTLLQSPYSPIQLFRVLVGDRLGYETTPIMTNPFPCYEGHMLREITSQQIVGDSLIMTYRQQRQYQTFAYPNCSGASNTVYPVENGRWAFSMRTGKSPQFTTLGLLTGEYQPYPNAAFNGLEMSMGIGTTGTTGICTSAVELRFQRVYNGTSGPPGFYYPGIDYLGWQQVFAGPDLNAMLAYGAGDLQTHETRLVYIRRVIPGVGTYSSCGNASSFSTLLSSRAAQATAAATLAPNPANDQATLTLTQPLTKAATLTLTDALGRRVWQGAVAAGQNSAAVPLASQPAGLYLVQMQTGNSALLTWKLTHE</sequence>
<dbReference type="Pfam" id="PF18962">
    <property type="entry name" value="Por_Secre_tail"/>
    <property type="match status" value="1"/>
</dbReference>
<evidence type="ECO:0000313" key="3">
    <source>
        <dbReference type="EMBL" id="MDO7874068.1"/>
    </source>
</evidence>
<feature type="chain" id="PRO_5047335480" evidence="1">
    <location>
        <begin position="23"/>
        <end position="514"/>
    </location>
</feature>
<dbReference type="Proteomes" id="UP001176429">
    <property type="component" value="Unassembled WGS sequence"/>
</dbReference>
<evidence type="ECO:0000259" key="2">
    <source>
        <dbReference type="Pfam" id="PF18962"/>
    </source>
</evidence>
<dbReference type="EMBL" id="JAUQSY010000003">
    <property type="protein sequence ID" value="MDO7874068.1"/>
    <property type="molecule type" value="Genomic_DNA"/>
</dbReference>
<proteinExistence type="predicted"/>
<evidence type="ECO:0000313" key="4">
    <source>
        <dbReference type="Proteomes" id="UP001176429"/>
    </source>
</evidence>
<reference evidence="3" key="1">
    <citation type="submission" date="2023-07" db="EMBL/GenBank/DDBJ databases">
        <authorList>
            <person name="Kim M.K."/>
        </authorList>
    </citation>
    <scope>NUCLEOTIDE SEQUENCE</scope>
    <source>
        <strain evidence="3">ASUV-10-1</strain>
    </source>
</reference>
<keyword evidence="4" id="KW-1185">Reference proteome</keyword>
<feature type="domain" description="Secretion system C-terminal sorting" evidence="2">
    <location>
        <begin position="440"/>
        <end position="505"/>
    </location>
</feature>
<gene>
    <name evidence="3" type="ORF">Q5H93_04935</name>
</gene>
<accession>A0ABT9B797</accession>
<keyword evidence="1" id="KW-0732">Signal</keyword>
<evidence type="ECO:0000256" key="1">
    <source>
        <dbReference type="SAM" id="SignalP"/>
    </source>
</evidence>
<protein>
    <submittedName>
        <fullName evidence="3">T9SS type A sorting domain-containing protein</fullName>
    </submittedName>
</protein>
<comment type="caution">
    <text evidence="3">The sequence shown here is derived from an EMBL/GenBank/DDBJ whole genome shotgun (WGS) entry which is preliminary data.</text>
</comment>